<dbReference type="AlphaFoldDB" id="A0A1I4TS70"/>
<evidence type="ECO:0000313" key="2">
    <source>
        <dbReference type="EMBL" id="SFM79511.1"/>
    </source>
</evidence>
<protein>
    <submittedName>
        <fullName evidence="2">YD repeat-containing protein</fullName>
    </submittedName>
</protein>
<keyword evidence="4" id="KW-1185">Reference proteome</keyword>
<dbReference type="EMBL" id="RBXX01000002">
    <property type="protein sequence ID" value="RKT88530.1"/>
    <property type="molecule type" value="Genomic_DNA"/>
</dbReference>
<evidence type="ECO:0000313" key="1">
    <source>
        <dbReference type="EMBL" id="RKT88530.1"/>
    </source>
</evidence>
<name>A0A1I4TS70_9PSEU</name>
<dbReference type="STRING" id="455193.SAMN05421805_1011552"/>
<dbReference type="EMBL" id="FOUP01000001">
    <property type="protein sequence ID" value="SFM79511.1"/>
    <property type="molecule type" value="Genomic_DNA"/>
</dbReference>
<dbReference type="Proteomes" id="UP000270697">
    <property type="component" value="Unassembled WGS sequence"/>
</dbReference>
<evidence type="ECO:0000313" key="3">
    <source>
        <dbReference type="Proteomes" id="UP000199398"/>
    </source>
</evidence>
<dbReference type="NCBIfam" id="TIGR01643">
    <property type="entry name" value="YD_repeat_2x"/>
    <property type="match status" value="1"/>
</dbReference>
<accession>A0A1I4TS70</accession>
<reference evidence="2 3" key="1">
    <citation type="submission" date="2016-10" db="EMBL/GenBank/DDBJ databases">
        <authorList>
            <person name="de Groot N.N."/>
        </authorList>
    </citation>
    <scope>NUCLEOTIDE SEQUENCE [LARGE SCALE GENOMIC DNA]</scope>
    <source>
        <strain evidence="2 3">CPCC 201259</strain>
    </source>
</reference>
<dbReference type="Proteomes" id="UP000199398">
    <property type="component" value="Unassembled WGS sequence"/>
</dbReference>
<sequence length="77" mass="8327">MRGDAVDFAPASHGDAVHLVARFPCRITPLDPRSGTPRCDPAAEEVADGTATEFVYDPDGQRLLRRDPGGTTLYLDE</sequence>
<proteinExistence type="predicted"/>
<reference evidence="1 4" key="2">
    <citation type="submission" date="2018-10" db="EMBL/GenBank/DDBJ databases">
        <title>Sequencing the genomes of 1000 actinobacteria strains.</title>
        <authorList>
            <person name="Klenk H.-P."/>
        </authorList>
    </citation>
    <scope>NUCLEOTIDE SEQUENCE [LARGE SCALE GENOMIC DNA]</scope>
    <source>
        <strain evidence="1 4">DSM 45119</strain>
    </source>
</reference>
<organism evidence="2 3">
    <name type="scientific">Saccharopolyspora antimicrobica</name>
    <dbReference type="NCBI Taxonomy" id="455193"/>
    <lineage>
        <taxon>Bacteria</taxon>
        <taxon>Bacillati</taxon>
        <taxon>Actinomycetota</taxon>
        <taxon>Actinomycetes</taxon>
        <taxon>Pseudonocardiales</taxon>
        <taxon>Pseudonocardiaceae</taxon>
        <taxon>Saccharopolyspora</taxon>
    </lineage>
</organism>
<evidence type="ECO:0000313" key="4">
    <source>
        <dbReference type="Proteomes" id="UP000270697"/>
    </source>
</evidence>
<gene>
    <name evidence="1" type="ORF">ATL45_6967</name>
    <name evidence="2" type="ORF">SAMN05421805_1011552</name>
</gene>
<dbReference type="InterPro" id="IPR006530">
    <property type="entry name" value="YD"/>
</dbReference>